<dbReference type="RefSeq" id="WP_084045349.1">
    <property type="nucleotide sequence ID" value="NZ_FWWU01000003.1"/>
</dbReference>
<evidence type="ECO:0000256" key="2">
    <source>
        <dbReference type="ARBA" id="ARBA00023295"/>
    </source>
</evidence>
<dbReference type="Proteomes" id="UP000192582">
    <property type="component" value="Unassembled WGS sequence"/>
</dbReference>
<evidence type="ECO:0000259" key="4">
    <source>
        <dbReference type="Pfam" id="PF00150"/>
    </source>
</evidence>
<dbReference type="GO" id="GO:0009251">
    <property type="term" value="P:glucan catabolic process"/>
    <property type="evidence" value="ECO:0007669"/>
    <property type="project" value="TreeGrafter"/>
</dbReference>
<dbReference type="GO" id="GO:0009986">
    <property type="term" value="C:cell surface"/>
    <property type="evidence" value="ECO:0007669"/>
    <property type="project" value="TreeGrafter"/>
</dbReference>
<proteinExistence type="inferred from homology"/>
<dbReference type="OrthoDB" id="9800475at2"/>
<keyword evidence="6" id="KW-1185">Reference proteome</keyword>
<dbReference type="InterPro" id="IPR017853">
    <property type="entry name" value="GH"/>
</dbReference>
<dbReference type="SUPFAM" id="SSF51445">
    <property type="entry name" value="(Trans)glycosidases"/>
    <property type="match status" value="1"/>
</dbReference>
<evidence type="ECO:0000313" key="5">
    <source>
        <dbReference type="EMBL" id="SMB78919.1"/>
    </source>
</evidence>
<dbReference type="InterPro" id="IPR050386">
    <property type="entry name" value="Glycosyl_hydrolase_5"/>
</dbReference>
<evidence type="ECO:0000256" key="1">
    <source>
        <dbReference type="ARBA" id="ARBA00022801"/>
    </source>
</evidence>
<evidence type="ECO:0000256" key="3">
    <source>
        <dbReference type="RuleBase" id="RU361153"/>
    </source>
</evidence>
<gene>
    <name evidence="5" type="ORF">SAMN00790413_05693</name>
</gene>
<comment type="similarity">
    <text evidence="3">Belongs to the glycosyl hydrolase 5 (cellulase A) family.</text>
</comment>
<keyword evidence="2 3" id="KW-0326">Glycosidase</keyword>
<protein>
    <submittedName>
        <fullName evidence="5">Aryl-phospho-beta-D-glucosidase BglC, GH1 family</fullName>
    </submittedName>
</protein>
<dbReference type="PANTHER" id="PTHR31297:SF13">
    <property type="entry name" value="PUTATIVE-RELATED"/>
    <property type="match status" value="1"/>
</dbReference>
<reference evidence="5 6" key="1">
    <citation type="submission" date="2017-04" db="EMBL/GenBank/DDBJ databases">
        <authorList>
            <person name="Afonso C.L."/>
            <person name="Miller P.J."/>
            <person name="Scott M.A."/>
            <person name="Spackman E."/>
            <person name="Goraichik I."/>
            <person name="Dimitrov K.M."/>
            <person name="Suarez D.L."/>
            <person name="Swayne D.E."/>
        </authorList>
    </citation>
    <scope>NUCLEOTIDE SEQUENCE [LARGE SCALE GENOMIC DNA]</scope>
    <source>
        <strain evidence="5 6">KR-140</strain>
    </source>
</reference>
<dbReference type="STRING" id="695939.SAMN00790413_05693"/>
<organism evidence="5 6">
    <name type="scientific">Deinococcus hopiensis KR-140</name>
    <dbReference type="NCBI Taxonomy" id="695939"/>
    <lineage>
        <taxon>Bacteria</taxon>
        <taxon>Thermotogati</taxon>
        <taxon>Deinococcota</taxon>
        <taxon>Deinococci</taxon>
        <taxon>Deinococcales</taxon>
        <taxon>Deinococcaceae</taxon>
        <taxon>Deinococcus</taxon>
    </lineage>
</organism>
<dbReference type="PANTHER" id="PTHR31297">
    <property type="entry name" value="GLUCAN ENDO-1,6-BETA-GLUCOSIDASE B"/>
    <property type="match status" value="1"/>
</dbReference>
<dbReference type="Gene3D" id="3.20.20.80">
    <property type="entry name" value="Glycosidases"/>
    <property type="match status" value="1"/>
</dbReference>
<dbReference type="GO" id="GO:0008422">
    <property type="term" value="F:beta-glucosidase activity"/>
    <property type="evidence" value="ECO:0007669"/>
    <property type="project" value="TreeGrafter"/>
</dbReference>
<feature type="domain" description="Glycoside hydrolase family 5" evidence="4">
    <location>
        <begin position="70"/>
        <end position="356"/>
    </location>
</feature>
<dbReference type="GO" id="GO:0005576">
    <property type="term" value="C:extracellular region"/>
    <property type="evidence" value="ECO:0007669"/>
    <property type="project" value="TreeGrafter"/>
</dbReference>
<dbReference type="EMBL" id="FWWU01000003">
    <property type="protein sequence ID" value="SMB78919.1"/>
    <property type="molecule type" value="Genomic_DNA"/>
</dbReference>
<dbReference type="InterPro" id="IPR001547">
    <property type="entry name" value="Glyco_hydro_5"/>
</dbReference>
<dbReference type="AlphaFoldDB" id="A0A1W1UCX8"/>
<keyword evidence="1 3" id="KW-0378">Hydrolase</keyword>
<evidence type="ECO:0000313" key="6">
    <source>
        <dbReference type="Proteomes" id="UP000192582"/>
    </source>
</evidence>
<name>A0A1W1UCX8_9DEIO</name>
<sequence length="489" mass="55978">MLQVRNGQIVNSAGERVTLRGTCIGGWMHLENFINGYPGAEHALKETMRDLLGPARTAFFFERLQAHFFTEDDVRFIRSTGANTVRIALNYRQFERDDRPFEWLESGFTRLEEALTWCAQHQVYAILDLHAVQGWQNTDWHSDNANRVALFWQHPHFQDRFVQLWRALAERFCGHPWIAGYNVMNEPVTNAPRGRFGSNAYRPNWEVLNRIYRRVVTAIREVDPAHIVFLEGDLFSTRFEGLQAPFAENLVYSSHNYTPAGFGPGPYPGEFEGYEGSFQTEPTRQRWDRERQREVFFNTEGAQFAQKHGVPLWVGEFGSVYNGPGDDPASRLQALDDQIGVFEEFGAHWTTWNYKDVGVMGLVTLDPESPYLRLVAPSLRAKAELDTDFWMGWLPQTSAKRKLDELARLIEGVAGDPSIEPQANRRFLGQAAFDHYVGGLLQPAYVRLFEHLSENELDGVLSSFTLRHCCPNAGLVDLIRKYAPQPQMA</sequence>
<dbReference type="Pfam" id="PF00150">
    <property type="entry name" value="Cellulase"/>
    <property type="match status" value="1"/>
</dbReference>
<accession>A0A1W1UCX8</accession>